<sequence length="122" mass="13136">FELSLGETILTNSDVDTVELLLIVLAIIPALLVENSVNSNNSPAGLTVTNNKLTLTTTDWDHDIDWLESSHYRQVDRATGSGAFREARRGSAASMGLLALIRSPKASTTRQRSPGPMGTLTI</sequence>
<name>A0A0C2ZD70_9AGAM</name>
<protein>
    <submittedName>
        <fullName evidence="1">Uncharacterized protein</fullName>
    </submittedName>
</protein>
<dbReference type="Proteomes" id="UP000053989">
    <property type="component" value="Unassembled WGS sequence"/>
</dbReference>
<gene>
    <name evidence="1" type="ORF">SCLCIDRAFT_1185799</name>
</gene>
<keyword evidence="2" id="KW-1185">Reference proteome</keyword>
<reference evidence="1 2" key="1">
    <citation type="submission" date="2014-04" db="EMBL/GenBank/DDBJ databases">
        <authorList>
            <consortium name="DOE Joint Genome Institute"/>
            <person name="Kuo A."/>
            <person name="Kohler A."/>
            <person name="Nagy L.G."/>
            <person name="Floudas D."/>
            <person name="Copeland A."/>
            <person name="Barry K.W."/>
            <person name="Cichocki N."/>
            <person name="Veneault-Fourrey C."/>
            <person name="LaButti K."/>
            <person name="Lindquist E.A."/>
            <person name="Lipzen A."/>
            <person name="Lundell T."/>
            <person name="Morin E."/>
            <person name="Murat C."/>
            <person name="Sun H."/>
            <person name="Tunlid A."/>
            <person name="Henrissat B."/>
            <person name="Grigoriev I.V."/>
            <person name="Hibbett D.S."/>
            <person name="Martin F."/>
            <person name="Nordberg H.P."/>
            <person name="Cantor M.N."/>
            <person name="Hua S.X."/>
        </authorList>
    </citation>
    <scope>NUCLEOTIDE SEQUENCE [LARGE SCALE GENOMIC DNA]</scope>
    <source>
        <strain evidence="1 2">Foug A</strain>
    </source>
</reference>
<accession>A0A0C2ZD70</accession>
<dbReference type="AlphaFoldDB" id="A0A0C2ZD70"/>
<evidence type="ECO:0000313" key="1">
    <source>
        <dbReference type="EMBL" id="KIM59738.1"/>
    </source>
</evidence>
<dbReference type="HOGENOM" id="CLU_2032234_0_0_1"/>
<feature type="non-terminal residue" evidence="1">
    <location>
        <position position="1"/>
    </location>
</feature>
<proteinExistence type="predicted"/>
<dbReference type="EMBL" id="KN822070">
    <property type="protein sequence ID" value="KIM59738.1"/>
    <property type="molecule type" value="Genomic_DNA"/>
</dbReference>
<evidence type="ECO:0000313" key="2">
    <source>
        <dbReference type="Proteomes" id="UP000053989"/>
    </source>
</evidence>
<organism evidence="1 2">
    <name type="scientific">Scleroderma citrinum Foug A</name>
    <dbReference type="NCBI Taxonomy" id="1036808"/>
    <lineage>
        <taxon>Eukaryota</taxon>
        <taxon>Fungi</taxon>
        <taxon>Dikarya</taxon>
        <taxon>Basidiomycota</taxon>
        <taxon>Agaricomycotina</taxon>
        <taxon>Agaricomycetes</taxon>
        <taxon>Agaricomycetidae</taxon>
        <taxon>Boletales</taxon>
        <taxon>Sclerodermatineae</taxon>
        <taxon>Sclerodermataceae</taxon>
        <taxon>Scleroderma</taxon>
    </lineage>
</organism>
<dbReference type="InParanoid" id="A0A0C2ZD70"/>
<reference evidence="2" key="2">
    <citation type="submission" date="2015-01" db="EMBL/GenBank/DDBJ databases">
        <title>Evolutionary Origins and Diversification of the Mycorrhizal Mutualists.</title>
        <authorList>
            <consortium name="DOE Joint Genome Institute"/>
            <consortium name="Mycorrhizal Genomics Consortium"/>
            <person name="Kohler A."/>
            <person name="Kuo A."/>
            <person name="Nagy L.G."/>
            <person name="Floudas D."/>
            <person name="Copeland A."/>
            <person name="Barry K.W."/>
            <person name="Cichocki N."/>
            <person name="Veneault-Fourrey C."/>
            <person name="LaButti K."/>
            <person name="Lindquist E.A."/>
            <person name="Lipzen A."/>
            <person name="Lundell T."/>
            <person name="Morin E."/>
            <person name="Murat C."/>
            <person name="Riley R."/>
            <person name="Ohm R."/>
            <person name="Sun H."/>
            <person name="Tunlid A."/>
            <person name="Henrissat B."/>
            <person name="Grigoriev I.V."/>
            <person name="Hibbett D.S."/>
            <person name="Martin F."/>
        </authorList>
    </citation>
    <scope>NUCLEOTIDE SEQUENCE [LARGE SCALE GENOMIC DNA]</scope>
    <source>
        <strain evidence="2">Foug A</strain>
    </source>
</reference>